<dbReference type="RefSeq" id="XP_042619190.1">
    <property type="nucleotide sequence ID" value="XM_042763256.1"/>
</dbReference>
<keyword evidence="2" id="KW-0963">Cytoplasm</keyword>
<protein>
    <submittedName>
        <fullName evidence="8">GRIP and coiled-coil domain-containing protein 2</fullName>
    </submittedName>
</protein>
<dbReference type="FunFam" id="1.10.220.60:FF:000003">
    <property type="entry name" value="GRIP and coiled-coil domain-containing protein 2"/>
    <property type="match status" value="1"/>
</dbReference>
<dbReference type="KEGG" id="ccar:109078030"/>
<dbReference type="GO" id="GO:0034499">
    <property type="term" value="P:late endosome to Golgi transport"/>
    <property type="evidence" value="ECO:0007669"/>
    <property type="project" value="TreeGrafter"/>
</dbReference>
<sequence>MEDTNPESVASPAGLSSGKSKLDTLSKEDLIKFAKKQMVAMQKIKSKCTDLEKEIEVLKHAPSGTEDSSVIQELTERMDAVLLEKAESQQSLALLRKQHEELQKQAQETRSRLAALQEELDSKNRECTEMQKHTAELTADFKTTCTQYESKISQTRDELEEAKRQWMAATEDLKDSHQTSLTESQQEMENLQREIQRLNRQYEDDVRYLEEQLELNAADFERERERLLLLQDELSEQLALKEGFLQDVQEEEEDANRAGPPKPSPSANTSDDSSHEDSVLNLALEDLQSQNMMLQEELVFLRNVKRELESELKQVREEFTVEKEELEFRIDELQMNRGEERRSVSEESHSDGLKQTCWSAGGEQRDTPSALSGDQERAERFMQRYRAMKEHTAASLQGLQEKLRSVFQERDRLLERSRNTEEASDPDEEGLQMSFEDLRSKTEEIIVNLQHKETLVLEMLKYTRSDPEHELKVSNLENQLSSMTEEKDERIKTLEEDASALQARQDECQDTIRLLQSQITGLSEERDALQRDTEANQEHLSGLQRHIAEILQQSFSETEVDGSSDISALVDRLWTAAQEERAVMIQQLEEREERVTAELQARITDLLREKDLLKASLGDVVLDTEGLQKDLSQVQAMNEKLRAENHSLLAQVADFSRESPDETDAQVQEASELQQALADRDALISQLREEVAHLQTCKESSVSDENEQMKAFSHEIEMLKKESKDKDERMNKIKAVAVKAKKELDNSKKEVISLREEVDQLKAERDRLSRSVKDIIHGAEDYKNLMVDYDKQAELLDQEREKLEQASKHNEELTKRLHSAVQQHELLSSEREDLTARIETLQSNVTQLESQILETQRLKCGLERELEAERLLREQKSKEHQSAVREVEELQAQLSRHRQQLQQTAQELEQLRKDAQQSSLMDMEMADYEKLVKELNHKLCEKDKQAEEHEMQIQAQKEGEQRLKEEIESLKLLLDQTEDKASKMKQLLVKTKKDLADAKQKEAAQMISQSALRGDLEAHQQQLEELKIQCSELTAERHRLQEQLKLMSEQQQRASSSYQLSLTALQDQCTAAKADLAATVSEFESYKVRVHNVLKQQKHKSSAQSDGDAFKQEREHMEAVVEQLRSRLQETQQSLQSSTSELQQLQVEHDTLLERHNRILQETVSKEAELRERLLSLQSESVALKSEHGQCAASLSTQTEALRSSFREQMRHLQDEHCSTVETLQQQISRLEAQLFQLQKEPSSSCSSSGTVHVQQSRKSHMDRKPADVPQVDLQGMAREEGEGMETTETESLSSSGTPLPSLEQLLTSADLKHEPVVWHMEPSKEELTQKLSTAARSVEHLNSLLHETEATNAVLMEQNTLLKSEVRRLERNQEREKSVANLEYLKNVLLQFIFLRSGSERQALLPVIHTMLQLSPEEKSKLAAIAQGEEESAGSQGSGWTSYLHSWSGIR</sequence>
<dbReference type="GO" id="GO:0005794">
    <property type="term" value="C:Golgi apparatus"/>
    <property type="evidence" value="ECO:0007669"/>
    <property type="project" value="TreeGrafter"/>
</dbReference>
<dbReference type="GeneID" id="109078030"/>
<dbReference type="SMR" id="A0A9Q9YG87"/>
<feature type="coiled-coil region" evidence="5">
    <location>
        <begin position="589"/>
        <end position="921"/>
    </location>
</feature>
<dbReference type="SMART" id="SM00755">
    <property type="entry name" value="Grip"/>
    <property type="match status" value="1"/>
</dbReference>
<feature type="coiled-coil region" evidence="5">
    <location>
        <begin position="1214"/>
        <end position="1241"/>
    </location>
</feature>
<dbReference type="InterPro" id="IPR032023">
    <property type="entry name" value="GCC2_Rab_bind"/>
</dbReference>
<feature type="compositionally biased region" description="Basic and acidic residues" evidence="6">
    <location>
        <begin position="337"/>
        <end position="352"/>
    </location>
</feature>
<dbReference type="PANTHER" id="PTHR18902">
    <property type="entry name" value="NUCLEAR MITOTIC APPARATUS PROTEIN 1-RELATED"/>
    <property type="match status" value="1"/>
</dbReference>
<keyword evidence="4 5" id="KW-0175">Coiled coil</keyword>
<feature type="region of interest" description="Disordered" evidence="6">
    <location>
        <begin position="337"/>
        <end position="375"/>
    </location>
</feature>
<evidence type="ECO:0000259" key="7">
    <source>
        <dbReference type="PROSITE" id="PS50913"/>
    </source>
</evidence>
<evidence type="ECO:0000256" key="2">
    <source>
        <dbReference type="ARBA" id="ARBA00022490"/>
    </source>
</evidence>
<feature type="coiled-coil region" evidence="5">
    <location>
        <begin position="41"/>
        <end position="237"/>
    </location>
</feature>
<evidence type="ECO:0000313" key="8">
    <source>
        <dbReference type="RefSeq" id="XP_042619190.1"/>
    </source>
</evidence>
<evidence type="ECO:0000256" key="4">
    <source>
        <dbReference type="ARBA" id="ARBA00023054"/>
    </source>
</evidence>
<feature type="coiled-coil region" evidence="5">
    <location>
        <begin position="473"/>
        <end position="532"/>
    </location>
</feature>
<proteinExistence type="predicted"/>
<keyword evidence="3" id="KW-0597">Phosphoprotein</keyword>
<feature type="region of interest" description="Disordered" evidence="6">
    <location>
        <begin position="1242"/>
        <end position="1273"/>
    </location>
</feature>
<dbReference type="Pfam" id="PF01465">
    <property type="entry name" value="GRIP"/>
    <property type="match status" value="1"/>
</dbReference>
<feature type="region of interest" description="Disordered" evidence="6">
    <location>
        <begin position="1"/>
        <end position="21"/>
    </location>
</feature>
<comment type="subcellular location">
    <subcellularLocation>
        <location evidence="1">Cytoplasm</location>
    </subcellularLocation>
</comment>
<feature type="domain" description="GRIP" evidence="7">
    <location>
        <begin position="1376"/>
        <end position="1426"/>
    </location>
</feature>
<evidence type="ECO:0000256" key="1">
    <source>
        <dbReference type="ARBA" id="ARBA00004496"/>
    </source>
</evidence>
<gene>
    <name evidence="8" type="primary">LOC109078030</name>
</gene>
<dbReference type="InterPro" id="IPR000237">
    <property type="entry name" value="GRIP_dom"/>
</dbReference>
<feature type="coiled-coil region" evidence="5">
    <location>
        <begin position="1114"/>
        <end position="1187"/>
    </location>
</feature>
<dbReference type="OrthoDB" id="1926336at2759"/>
<organism evidence="8">
    <name type="scientific">Cyprinus carpio</name>
    <name type="common">Common carp</name>
    <dbReference type="NCBI Taxonomy" id="7962"/>
    <lineage>
        <taxon>Eukaryota</taxon>
        <taxon>Metazoa</taxon>
        <taxon>Chordata</taxon>
        <taxon>Craniata</taxon>
        <taxon>Vertebrata</taxon>
        <taxon>Euteleostomi</taxon>
        <taxon>Actinopterygii</taxon>
        <taxon>Neopterygii</taxon>
        <taxon>Teleostei</taxon>
        <taxon>Ostariophysi</taxon>
        <taxon>Cypriniformes</taxon>
        <taxon>Cyprinidae</taxon>
        <taxon>Cyprininae</taxon>
        <taxon>Cyprinus</taxon>
    </lineage>
</organism>
<evidence type="ECO:0000256" key="5">
    <source>
        <dbReference type="SAM" id="Coils"/>
    </source>
</evidence>
<dbReference type="PANTHER" id="PTHR18902:SF25">
    <property type="entry name" value="GRIP AND COILED-COIL DOMAIN-CONTAINING PROTEIN 2"/>
    <property type="match status" value="1"/>
</dbReference>
<name>A0A9Q9YG87_CYPCA</name>
<reference evidence="8" key="1">
    <citation type="submission" date="2025-08" db="UniProtKB">
        <authorList>
            <consortium name="RefSeq"/>
        </authorList>
    </citation>
    <scope>IDENTIFICATION</scope>
    <source>
        <tissue evidence="8">Muscle</tissue>
    </source>
</reference>
<dbReference type="Pfam" id="PF16704">
    <property type="entry name" value="Rab_bind"/>
    <property type="match status" value="1"/>
</dbReference>
<evidence type="ECO:0000256" key="3">
    <source>
        <dbReference type="ARBA" id="ARBA00022553"/>
    </source>
</evidence>
<accession>A0A9Q9YG87</accession>
<dbReference type="InterPro" id="IPR051841">
    <property type="entry name" value="MT-Golgi_org_protein"/>
</dbReference>
<dbReference type="PROSITE" id="PS50913">
    <property type="entry name" value="GRIP"/>
    <property type="match status" value="1"/>
</dbReference>
<evidence type="ECO:0000256" key="6">
    <source>
        <dbReference type="SAM" id="MobiDB-lite"/>
    </source>
</evidence>
<feature type="coiled-coil region" evidence="5">
    <location>
        <begin position="946"/>
        <end position="1050"/>
    </location>
</feature>
<feature type="region of interest" description="Disordered" evidence="6">
    <location>
        <begin position="248"/>
        <end position="278"/>
    </location>
</feature>
<dbReference type="Proteomes" id="UP001155660">
    <property type="component" value="Chromosome A9"/>
</dbReference>